<dbReference type="EMBL" id="CASHTH010002751">
    <property type="protein sequence ID" value="CAI8034708.1"/>
    <property type="molecule type" value="Genomic_DNA"/>
</dbReference>
<feature type="transmembrane region" description="Helical" evidence="9">
    <location>
        <begin position="20"/>
        <end position="42"/>
    </location>
</feature>
<evidence type="ECO:0000256" key="1">
    <source>
        <dbReference type="ARBA" id="ARBA00004648"/>
    </source>
</evidence>
<evidence type="ECO:0000256" key="9">
    <source>
        <dbReference type="SAM" id="Phobius"/>
    </source>
</evidence>
<evidence type="ECO:0000256" key="6">
    <source>
        <dbReference type="ARBA" id="ARBA00022989"/>
    </source>
</evidence>
<organism evidence="11 12">
    <name type="scientific">Geodia barretti</name>
    <name type="common">Barrett's horny sponge</name>
    <dbReference type="NCBI Taxonomy" id="519541"/>
    <lineage>
        <taxon>Eukaryota</taxon>
        <taxon>Metazoa</taxon>
        <taxon>Porifera</taxon>
        <taxon>Demospongiae</taxon>
        <taxon>Heteroscleromorpha</taxon>
        <taxon>Tetractinellida</taxon>
        <taxon>Astrophorina</taxon>
        <taxon>Geodiidae</taxon>
        <taxon>Geodia</taxon>
    </lineage>
</organism>
<keyword evidence="5" id="KW-0735">Signal-anchor</keyword>
<keyword evidence="11" id="KW-0808">Transferase</keyword>
<reference evidence="11" key="1">
    <citation type="submission" date="2023-03" db="EMBL/GenBank/DDBJ databases">
        <authorList>
            <person name="Steffen K."/>
            <person name="Cardenas P."/>
        </authorList>
    </citation>
    <scope>NUCLEOTIDE SEQUENCE</scope>
</reference>
<evidence type="ECO:0000256" key="2">
    <source>
        <dbReference type="ARBA" id="ARBA00006338"/>
    </source>
</evidence>
<evidence type="ECO:0000313" key="12">
    <source>
        <dbReference type="Proteomes" id="UP001174909"/>
    </source>
</evidence>
<keyword evidence="7 9" id="KW-0472">Membrane</keyword>
<evidence type="ECO:0000256" key="5">
    <source>
        <dbReference type="ARBA" id="ARBA00022968"/>
    </source>
</evidence>
<dbReference type="SUPFAM" id="SSF47473">
    <property type="entry name" value="EF-hand"/>
    <property type="match status" value="1"/>
</dbReference>
<evidence type="ECO:0000259" key="10">
    <source>
        <dbReference type="PROSITE" id="PS50222"/>
    </source>
</evidence>
<keyword evidence="11" id="KW-0418">Kinase</keyword>
<keyword evidence="3 9" id="KW-0812">Transmembrane</keyword>
<dbReference type="SMART" id="SM01299">
    <property type="entry name" value="PIP49_N"/>
    <property type="match status" value="1"/>
</dbReference>
<dbReference type="PANTHER" id="PTHR21093">
    <property type="entry name" value="DIVERGENT PROTEIN KINASE DOMAIN 1C-RELATED"/>
    <property type="match status" value="1"/>
</dbReference>
<comment type="subcellular location">
    <subcellularLocation>
        <location evidence="1">Endoplasmic reticulum membrane</location>
        <topology evidence="1">Single-pass type II membrane protein</topology>
    </subcellularLocation>
</comment>
<dbReference type="InterPro" id="IPR011992">
    <property type="entry name" value="EF-hand-dom_pair"/>
</dbReference>
<accession>A0AA35SRN9</accession>
<proteinExistence type="inferred from homology"/>
<protein>
    <submittedName>
        <fullName evidence="11">Divergent protein kinase domain 1C</fullName>
    </submittedName>
</protein>
<dbReference type="InterPro" id="IPR022049">
    <property type="entry name" value="FAM69_kinase_dom"/>
</dbReference>
<keyword evidence="4" id="KW-0256">Endoplasmic reticulum</keyword>
<dbReference type="Pfam" id="PF14875">
    <property type="entry name" value="PIP49_N"/>
    <property type="match status" value="2"/>
</dbReference>
<dbReference type="GO" id="GO:0016301">
    <property type="term" value="F:kinase activity"/>
    <property type="evidence" value="ECO:0007669"/>
    <property type="project" value="UniProtKB-KW"/>
</dbReference>
<evidence type="ECO:0000256" key="3">
    <source>
        <dbReference type="ARBA" id="ARBA00022692"/>
    </source>
</evidence>
<dbReference type="InterPro" id="IPR029244">
    <property type="entry name" value="FAM69_N"/>
</dbReference>
<dbReference type="InterPro" id="IPR002048">
    <property type="entry name" value="EF_hand_dom"/>
</dbReference>
<dbReference type="Proteomes" id="UP001174909">
    <property type="component" value="Unassembled WGS sequence"/>
</dbReference>
<dbReference type="PROSITE" id="PS50222">
    <property type="entry name" value="EF_HAND_2"/>
    <property type="match status" value="2"/>
</dbReference>
<comment type="similarity">
    <text evidence="2">Belongs to the DIPK family.</text>
</comment>
<keyword evidence="12" id="KW-1185">Reference proteome</keyword>
<keyword evidence="6 9" id="KW-1133">Transmembrane helix</keyword>
<feature type="domain" description="EF-hand" evidence="10">
    <location>
        <begin position="168"/>
        <end position="203"/>
    </location>
</feature>
<feature type="domain" description="EF-hand" evidence="10">
    <location>
        <begin position="563"/>
        <end position="598"/>
    </location>
</feature>
<dbReference type="Pfam" id="PF12260">
    <property type="entry name" value="PIP49_C"/>
    <property type="match status" value="2"/>
</dbReference>
<dbReference type="GO" id="GO:0005789">
    <property type="term" value="C:endoplasmic reticulum membrane"/>
    <property type="evidence" value="ECO:0007669"/>
    <property type="project" value="UniProtKB-SubCell"/>
</dbReference>
<comment type="caution">
    <text evidence="11">The sequence shown here is derived from an EMBL/GenBank/DDBJ whole genome shotgun (WGS) entry which is preliminary data.</text>
</comment>
<evidence type="ECO:0000256" key="7">
    <source>
        <dbReference type="ARBA" id="ARBA00023136"/>
    </source>
</evidence>
<gene>
    <name evidence="11" type="ORF">GBAR_LOCUS19512</name>
</gene>
<name>A0AA35SRN9_GEOBA</name>
<sequence length="814" mass="89949">MFSVVLSCFLSKLCCRARKVRVLLVAVTAVVLLGLVWHILLWKTLLKSSIKVLQSPCSDENSSAYLEDLCRDYLNGVVGGSLCEPLCVRKEVEFVKCLGHGVKMHVLKAQWAANTIVLKTAKPPGNERATSHLERPNKFSRITTKQEFLNEANLTLFMNLAGGRVVGRTEETVERVFSECDVLGDGQLSYSEAVVCWSLLETDEFVFLSLLRGLSAVPDLYGACGNMYASQFATSKPLLAYTLTVADNRTWALRAQLAMALIDMVASLENTLYGTLYLCDVQESNFGFVRSGNSQDLVAKTIDLDISWFESGLKSSVEFERNKSCQSDTDCDFISCHVPCNTTTHTCAGRLWSNNLQVICRRLLDQRIPGISSLLHSPPASIETELGAVLDQCSNYSSIPQPHINTTIMNRLLSLLRGSLPYSYHHNVSSWLSRHDLPNIVIHSWHTAPNCSNDASAAYLKRLCRDYLNGVVGGSLCEPLCVRKEVEFVKCLGHGIKMHVLKAQWAGNSIALKTTEPARNYSVVAEHIVWLTDHNRLISKEEFVLKANLTLFMNLAGGRVVGRTEETVERVFSECDVLGDGQLSYSEAVVCWSLLETDEFVLLSLLRGLSAVPDLYGACGNMYASQFATSKPLDSQLSLIDSRSWSLRARLAMALIHMVASLENTPYGTLYLCDVKGPNFGVVREPGSDRLTAKTIDLDLSSFDTSSDLFCVHRERQCHRDSDCTYVDCRISCDRGTCSGPIISNNLQVLCANLLAPGWLQLSLLHSPPASIETELGAVLDQCSHYSSIPQPHINTTIMNRLLSLLQSSLLSPS</sequence>
<evidence type="ECO:0000256" key="4">
    <source>
        <dbReference type="ARBA" id="ARBA00022824"/>
    </source>
</evidence>
<dbReference type="AlphaFoldDB" id="A0AA35SRN9"/>
<keyword evidence="8" id="KW-1015">Disulfide bond</keyword>
<dbReference type="GO" id="GO:0005509">
    <property type="term" value="F:calcium ion binding"/>
    <property type="evidence" value="ECO:0007669"/>
    <property type="project" value="InterPro"/>
</dbReference>
<dbReference type="PANTHER" id="PTHR21093:SF2">
    <property type="entry name" value="DIVERGENT PROTEIN KINASE DOMAIN 1C"/>
    <property type="match status" value="1"/>
</dbReference>
<evidence type="ECO:0000256" key="8">
    <source>
        <dbReference type="ARBA" id="ARBA00023157"/>
    </source>
</evidence>
<evidence type="ECO:0000313" key="11">
    <source>
        <dbReference type="EMBL" id="CAI8034708.1"/>
    </source>
</evidence>